<comment type="function">
    <text evidence="1">Is involved in generating a small heat-stable compound (Nod), an acylated oligomer of N-acetylglucosamine, that stimulates mitosis in various plant protoplasts.</text>
</comment>
<comment type="subcellular location">
    <subcellularLocation>
        <location evidence="2">Secreted</location>
    </subcellularLocation>
</comment>
<dbReference type="CDD" id="cd10918">
    <property type="entry name" value="CE4_NodB_like_5s_6s"/>
    <property type="match status" value="1"/>
</dbReference>
<dbReference type="AlphaFoldDB" id="A0A418VL05"/>
<dbReference type="SUPFAM" id="SSF88713">
    <property type="entry name" value="Glycoside hydrolase/deacetylase"/>
    <property type="match status" value="1"/>
</dbReference>
<dbReference type="OrthoDB" id="9814639at2"/>
<evidence type="ECO:0000256" key="6">
    <source>
        <dbReference type="ARBA" id="ARBA00032976"/>
    </source>
</evidence>
<dbReference type="RefSeq" id="WP_119834156.1">
    <property type="nucleotide sequence ID" value="NZ_QYUL01000006.1"/>
</dbReference>
<dbReference type="InterPro" id="IPR051398">
    <property type="entry name" value="Polysacch_Deacetylase"/>
</dbReference>
<evidence type="ECO:0000313" key="8">
    <source>
        <dbReference type="EMBL" id="RJF76804.1"/>
    </source>
</evidence>
<reference evidence="8 9" key="1">
    <citation type="submission" date="2018-09" db="EMBL/GenBank/DDBJ databases">
        <authorList>
            <person name="Zhu H."/>
        </authorList>
    </citation>
    <scope>NUCLEOTIDE SEQUENCE [LARGE SCALE GENOMIC DNA]</scope>
    <source>
        <strain evidence="8 9">K2W22B-5</strain>
    </source>
</reference>
<evidence type="ECO:0000256" key="1">
    <source>
        <dbReference type="ARBA" id="ARBA00003236"/>
    </source>
</evidence>
<protein>
    <recommendedName>
        <fullName evidence="4">Chitooligosaccharide deacetylase</fullName>
    </recommendedName>
    <alternativeName>
        <fullName evidence="6">Nodulation protein B</fullName>
    </alternativeName>
</protein>
<keyword evidence="9" id="KW-1185">Reference proteome</keyword>
<dbReference type="PROSITE" id="PS51677">
    <property type="entry name" value="NODB"/>
    <property type="match status" value="1"/>
</dbReference>
<comment type="similarity">
    <text evidence="3">Belongs to the polysaccharide deacetylase family.</text>
</comment>
<dbReference type="Pfam" id="PF01522">
    <property type="entry name" value="Polysacc_deac_1"/>
    <property type="match status" value="2"/>
</dbReference>
<evidence type="ECO:0000256" key="5">
    <source>
        <dbReference type="ARBA" id="ARBA00022729"/>
    </source>
</evidence>
<dbReference type="InterPro" id="IPR002509">
    <property type="entry name" value="NODB_dom"/>
</dbReference>
<evidence type="ECO:0000259" key="7">
    <source>
        <dbReference type="PROSITE" id="PS51677"/>
    </source>
</evidence>
<keyword evidence="5" id="KW-0732">Signal</keyword>
<dbReference type="PANTHER" id="PTHR34216">
    <property type="match status" value="1"/>
</dbReference>
<organism evidence="8 9">
    <name type="scientific">Azospirillum cavernae</name>
    <dbReference type="NCBI Taxonomy" id="2320860"/>
    <lineage>
        <taxon>Bacteria</taxon>
        <taxon>Pseudomonadati</taxon>
        <taxon>Pseudomonadota</taxon>
        <taxon>Alphaproteobacteria</taxon>
        <taxon>Rhodospirillales</taxon>
        <taxon>Azospirillaceae</taxon>
        <taxon>Azospirillum</taxon>
    </lineage>
</organism>
<dbReference type="Proteomes" id="UP000283458">
    <property type="component" value="Unassembled WGS sequence"/>
</dbReference>
<evidence type="ECO:0000256" key="4">
    <source>
        <dbReference type="ARBA" id="ARBA00020071"/>
    </source>
</evidence>
<evidence type="ECO:0000256" key="2">
    <source>
        <dbReference type="ARBA" id="ARBA00004613"/>
    </source>
</evidence>
<dbReference type="PANTHER" id="PTHR34216:SF3">
    <property type="entry name" value="POLY-BETA-1,6-N-ACETYL-D-GLUCOSAMINE N-DEACETYLASE"/>
    <property type="match status" value="1"/>
</dbReference>
<dbReference type="GO" id="GO:0005975">
    <property type="term" value="P:carbohydrate metabolic process"/>
    <property type="evidence" value="ECO:0007669"/>
    <property type="project" value="InterPro"/>
</dbReference>
<dbReference type="EMBL" id="QYUL01000006">
    <property type="protein sequence ID" value="RJF76804.1"/>
    <property type="molecule type" value="Genomic_DNA"/>
</dbReference>
<comment type="caution">
    <text evidence="8">The sequence shown here is derived from an EMBL/GenBank/DDBJ whole genome shotgun (WGS) entry which is preliminary data.</text>
</comment>
<dbReference type="GO" id="GO:0016810">
    <property type="term" value="F:hydrolase activity, acting on carbon-nitrogen (but not peptide) bonds"/>
    <property type="evidence" value="ECO:0007669"/>
    <property type="project" value="InterPro"/>
</dbReference>
<evidence type="ECO:0000313" key="9">
    <source>
        <dbReference type="Proteomes" id="UP000283458"/>
    </source>
</evidence>
<proteinExistence type="inferred from homology"/>
<dbReference type="GO" id="GO:0005576">
    <property type="term" value="C:extracellular region"/>
    <property type="evidence" value="ECO:0007669"/>
    <property type="project" value="UniProtKB-SubCell"/>
</dbReference>
<feature type="domain" description="NodB homology" evidence="7">
    <location>
        <begin position="79"/>
        <end position="307"/>
    </location>
</feature>
<dbReference type="Gene3D" id="3.20.20.370">
    <property type="entry name" value="Glycoside hydrolase/deacetylase"/>
    <property type="match status" value="1"/>
</dbReference>
<dbReference type="InterPro" id="IPR011330">
    <property type="entry name" value="Glyco_hydro/deAcase_b/a-brl"/>
</dbReference>
<gene>
    <name evidence="8" type="ORF">D3877_28380</name>
</gene>
<name>A0A418VL05_9PROT</name>
<evidence type="ECO:0000256" key="3">
    <source>
        <dbReference type="ARBA" id="ARBA00010973"/>
    </source>
</evidence>
<accession>A0A418VL05</accession>
<sequence length="307" mass="34505">MNTNKTGQWSQRLGDGTLCIFLFHGVVSESPWDVRNYTGKHRLKSEFRAILEDLKRSGTPLSMDDVIHHQQTGEPYPSRAFAITFDDGFENNLTVAAPELDRLGIPATFYITTGFIEDNAMSWIDRIEWALERTLIGSLCLPWRTGAISFATRAERIALLTEIRRFAKKDRSIDPQALASDIQAQCDLPETWSGDNALDQKMNWDQVRMLADNPLFIVGGHSHRHDILSFLEPDALAVELETSVRLMRDRAGLSCRHYSYPEGLAHCYSDAVIEALRGHGVVCCPTAEDGDNTPETGLFHLKRIMVG</sequence>